<dbReference type="AlphaFoldDB" id="A0A645FNS7"/>
<dbReference type="EMBL" id="VSSQ01062979">
    <property type="protein sequence ID" value="MPN16081.1"/>
    <property type="molecule type" value="Genomic_DNA"/>
</dbReference>
<sequence>MILSDLLLLYGSGFALRAFHQQVAYLCQPAAACTCHGDGCKPLGAGRQHRAAYIFGIAGGGYPQQYVSGLSKGHHLLGKNFLSADIIDDGCYQGGVCRQIYGAQSLLKPGGPGFPYSLDECMIRPAGEQKTLAELSRDVRAICRAASVAAQQQRAPFLKTSYQ</sequence>
<reference evidence="1" key="1">
    <citation type="submission" date="2019-08" db="EMBL/GenBank/DDBJ databases">
        <authorList>
            <person name="Kucharzyk K."/>
            <person name="Murdoch R.W."/>
            <person name="Higgins S."/>
            <person name="Loffler F."/>
        </authorList>
    </citation>
    <scope>NUCLEOTIDE SEQUENCE</scope>
</reference>
<accession>A0A645FNS7</accession>
<organism evidence="1">
    <name type="scientific">bioreactor metagenome</name>
    <dbReference type="NCBI Taxonomy" id="1076179"/>
    <lineage>
        <taxon>unclassified sequences</taxon>
        <taxon>metagenomes</taxon>
        <taxon>ecological metagenomes</taxon>
    </lineage>
</organism>
<comment type="caution">
    <text evidence="1">The sequence shown here is derived from an EMBL/GenBank/DDBJ whole genome shotgun (WGS) entry which is preliminary data.</text>
</comment>
<evidence type="ECO:0000313" key="1">
    <source>
        <dbReference type="EMBL" id="MPN16081.1"/>
    </source>
</evidence>
<gene>
    <name evidence="1" type="ORF">SDC9_163419</name>
</gene>
<name>A0A645FNS7_9ZZZZ</name>
<protein>
    <submittedName>
        <fullName evidence="1">Uncharacterized protein</fullName>
    </submittedName>
</protein>
<proteinExistence type="predicted"/>